<accession>A0A650CQ93</accession>
<dbReference type="GeneID" id="42799089"/>
<proteinExistence type="predicted"/>
<protein>
    <submittedName>
        <fullName evidence="1">Uncharacterized protein</fullName>
    </submittedName>
</protein>
<evidence type="ECO:0000313" key="2">
    <source>
        <dbReference type="Proteomes" id="UP000423396"/>
    </source>
</evidence>
<dbReference type="AlphaFoldDB" id="A0A650CQ93"/>
<dbReference type="EMBL" id="CP045483">
    <property type="protein sequence ID" value="QGR20006.1"/>
    <property type="molecule type" value="Genomic_DNA"/>
</dbReference>
<dbReference type="OrthoDB" id="42831at2157"/>
<dbReference type="KEGG" id="sazo:D1868_08425"/>
<gene>
    <name evidence="1" type="ORF">D1868_08425</name>
</gene>
<keyword evidence="2" id="KW-1185">Reference proteome</keyword>
<reference evidence="1 2" key="1">
    <citation type="submission" date="2019-10" db="EMBL/GenBank/DDBJ databases">
        <title>Genome Sequences from Six Type Strain Members of the Archaeal Family Sulfolobaceae: Acidianus ambivalens, Acidianus infernus, Metallosphaera prunae, Stygiolobus azoricus, Sulfolobus metallicus, and Sulfurisphaera ohwakuensis.</title>
        <authorList>
            <person name="Counts J.A."/>
            <person name="Kelly R.M."/>
        </authorList>
    </citation>
    <scope>NUCLEOTIDE SEQUENCE [LARGE SCALE GENOMIC DNA]</scope>
    <source>
        <strain evidence="1 2">FC6</strain>
    </source>
</reference>
<organism evidence="1 2">
    <name type="scientific">Stygiolobus azoricus</name>
    <dbReference type="NCBI Taxonomy" id="41675"/>
    <lineage>
        <taxon>Archaea</taxon>
        <taxon>Thermoproteota</taxon>
        <taxon>Thermoprotei</taxon>
        <taxon>Sulfolobales</taxon>
        <taxon>Sulfolobaceae</taxon>
        <taxon>Stygiolobus</taxon>
    </lineage>
</organism>
<dbReference type="Proteomes" id="UP000423396">
    <property type="component" value="Chromosome"/>
</dbReference>
<evidence type="ECO:0000313" key="1">
    <source>
        <dbReference type="EMBL" id="QGR20006.1"/>
    </source>
</evidence>
<dbReference type="RefSeq" id="WP_156007371.1">
    <property type="nucleotide sequence ID" value="NZ_CP045483.1"/>
</dbReference>
<name>A0A650CQ93_9CREN</name>
<sequence>MLSWILGSPAPPWHYLRDMFEDYRNVAVYLDSKGNIELVKVSDLDEFHTPTSVLVNGYYLLTLKPYYIKMKKFVAFPTTRLKVVKELLKNHGWRAMEFYYGEQFLNAWIVYDCEDCEERQRLHLKINEEELTDDELINKHLEIFRS</sequence>